<proteinExistence type="predicted"/>
<dbReference type="AlphaFoldDB" id="A0AAJ5WSJ0"/>
<feature type="chain" id="PRO_5042567302" evidence="1">
    <location>
        <begin position="30"/>
        <end position="139"/>
    </location>
</feature>
<gene>
    <name evidence="2" type="ORF">P0Y53_00580</name>
</gene>
<organism evidence="2 3">
    <name type="scientific">Candidatus Pseudobacter hemicellulosilyticus</name>
    <dbReference type="NCBI Taxonomy" id="3121375"/>
    <lineage>
        <taxon>Bacteria</taxon>
        <taxon>Pseudomonadati</taxon>
        <taxon>Bacteroidota</taxon>
        <taxon>Chitinophagia</taxon>
        <taxon>Chitinophagales</taxon>
        <taxon>Chitinophagaceae</taxon>
        <taxon>Pseudobacter</taxon>
    </lineage>
</organism>
<accession>A0AAJ5WSJ0</accession>
<dbReference type="EMBL" id="CP119311">
    <property type="protein sequence ID" value="WEK35980.1"/>
    <property type="molecule type" value="Genomic_DNA"/>
</dbReference>
<evidence type="ECO:0000313" key="3">
    <source>
        <dbReference type="Proteomes" id="UP001220610"/>
    </source>
</evidence>
<dbReference type="Proteomes" id="UP001220610">
    <property type="component" value="Chromosome"/>
</dbReference>
<evidence type="ECO:0000313" key="2">
    <source>
        <dbReference type="EMBL" id="WEK35980.1"/>
    </source>
</evidence>
<feature type="signal peptide" evidence="1">
    <location>
        <begin position="1"/>
        <end position="29"/>
    </location>
</feature>
<keyword evidence="1" id="KW-0732">Signal</keyword>
<evidence type="ECO:0000256" key="1">
    <source>
        <dbReference type="SAM" id="SignalP"/>
    </source>
</evidence>
<protein>
    <submittedName>
        <fullName evidence="2">Uncharacterized protein</fullName>
    </submittedName>
</protein>
<sequence length="139" mass="15583">MKKVMNQSTAIAIALFVILTIAFAVPVLANEGKNEDKKNPGVELKFIGNYENQPVFQLNLVSAVEDEFTIVLRDKDGNVLYADKVKGTNITKKFLLSTEELGDNLVTVEVKSKKNQKPEVYTINRKQNLVEETLVTKLK</sequence>
<reference evidence="2" key="1">
    <citation type="submission" date="2023-03" db="EMBL/GenBank/DDBJ databases">
        <title>Andean soil-derived lignocellulolytic bacterial consortium as a source of novel taxa and putative plastic-active enzymes.</title>
        <authorList>
            <person name="Diaz-Garcia L."/>
            <person name="Chuvochina M."/>
            <person name="Feuerriegel G."/>
            <person name="Bunk B."/>
            <person name="Sproer C."/>
            <person name="Streit W.R."/>
            <person name="Rodriguez L.M."/>
            <person name="Overmann J."/>
            <person name="Jimenez D.J."/>
        </authorList>
    </citation>
    <scope>NUCLEOTIDE SEQUENCE</scope>
    <source>
        <strain evidence="2">MAG 7</strain>
    </source>
</reference>
<name>A0AAJ5WSJ0_9BACT</name>